<feature type="transmembrane region" description="Helical" evidence="7">
    <location>
        <begin position="436"/>
        <end position="457"/>
    </location>
</feature>
<dbReference type="GO" id="GO:0005886">
    <property type="term" value="C:plasma membrane"/>
    <property type="evidence" value="ECO:0007669"/>
    <property type="project" value="TreeGrafter"/>
</dbReference>
<feature type="transmembrane region" description="Helical" evidence="7">
    <location>
        <begin position="138"/>
        <end position="159"/>
    </location>
</feature>
<dbReference type="Proteomes" id="UP000799753">
    <property type="component" value="Unassembled WGS sequence"/>
</dbReference>
<feature type="region of interest" description="Disordered" evidence="6">
    <location>
        <begin position="1"/>
        <end position="22"/>
    </location>
</feature>
<accession>A0A6A6S917</accession>
<dbReference type="InterPro" id="IPR036259">
    <property type="entry name" value="MFS_trans_sf"/>
</dbReference>
<keyword evidence="10" id="KW-1185">Reference proteome</keyword>
<evidence type="ECO:0000256" key="1">
    <source>
        <dbReference type="ARBA" id="ARBA00004141"/>
    </source>
</evidence>
<evidence type="ECO:0000256" key="2">
    <source>
        <dbReference type="ARBA" id="ARBA00022448"/>
    </source>
</evidence>
<feature type="transmembrane region" description="Helical" evidence="7">
    <location>
        <begin position="203"/>
        <end position="222"/>
    </location>
</feature>
<keyword evidence="4 7" id="KW-1133">Transmembrane helix</keyword>
<dbReference type="CDD" id="cd17502">
    <property type="entry name" value="MFS_Azr1_MDR_like"/>
    <property type="match status" value="1"/>
</dbReference>
<feature type="domain" description="Major facilitator superfamily (MFS) profile" evidence="8">
    <location>
        <begin position="33"/>
        <end position="536"/>
    </location>
</feature>
<dbReference type="InterPro" id="IPR020846">
    <property type="entry name" value="MFS_dom"/>
</dbReference>
<keyword evidence="2" id="KW-0813">Transport</keyword>
<dbReference type="Gene3D" id="1.20.1250.20">
    <property type="entry name" value="MFS general substrate transporter like domains"/>
    <property type="match status" value="1"/>
</dbReference>
<dbReference type="PROSITE" id="PS50850">
    <property type="entry name" value="MFS"/>
    <property type="match status" value="1"/>
</dbReference>
<evidence type="ECO:0000256" key="3">
    <source>
        <dbReference type="ARBA" id="ARBA00022692"/>
    </source>
</evidence>
<sequence>MEKSTSPPDASNRVEGEEPEEDIYPSGPRLWMMVFSLVISIFLISLDMARRLLVLILSTNSPQTIVATAIPAITDEFQGIKDVVWYGAIFFMTAAGFQSTWGKIYKYFPLKISFLVAIAIFEVGSVLCAAAPTSEAFIVGRAIAGMGAAGVGCGCYTMIGFMAEPRKRAAYTGLLGAIYGVGSVLGPLLGGVFSGNVSWRWCFYINLPIGVVPVVTIIFFFHTPPTAKTQEATLREKLLQMDLLGTTLLMGATVSYILAVHYGGQVYPWSSSVVIGLLVGSGLLIITFGLNEWWQGERAIIIPRLFMRRELGISAMYTVLQAGGFFVMIYYMPIYFQASRGSTPIISGVQNLPFILGAAAGAFGAGLVISATGLAIVVMVVGAAIGILGSGLCYMFDAHTSTGTWIGFQLISGFGLGAAFQIPVMVGQSTVEPIDLSSATSMMLCFQTLGGALWLSAAQSVFVNRLIVTLPKVAPNINPQSVVATGAGKIREAFPPGDVIGIVAAYIDGIRGAFVLACIVTGLAMLLAFCLPWRRLDLAAVANAAGAA</sequence>
<keyword evidence="3 7" id="KW-0812">Transmembrane</keyword>
<evidence type="ECO:0000259" key="8">
    <source>
        <dbReference type="PROSITE" id="PS50850"/>
    </source>
</evidence>
<protein>
    <submittedName>
        <fullName evidence="9">MFS general substrate transporter</fullName>
    </submittedName>
</protein>
<feature type="transmembrane region" description="Helical" evidence="7">
    <location>
        <begin position="403"/>
        <end position="424"/>
    </location>
</feature>
<reference evidence="9" key="1">
    <citation type="journal article" date="2020" name="Stud. Mycol.">
        <title>101 Dothideomycetes genomes: a test case for predicting lifestyles and emergence of pathogens.</title>
        <authorList>
            <person name="Haridas S."/>
            <person name="Albert R."/>
            <person name="Binder M."/>
            <person name="Bloem J."/>
            <person name="Labutti K."/>
            <person name="Salamov A."/>
            <person name="Andreopoulos B."/>
            <person name="Baker S."/>
            <person name="Barry K."/>
            <person name="Bills G."/>
            <person name="Bluhm B."/>
            <person name="Cannon C."/>
            <person name="Castanera R."/>
            <person name="Culley D."/>
            <person name="Daum C."/>
            <person name="Ezra D."/>
            <person name="Gonzalez J."/>
            <person name="Henrissat B."/>
            <person name="Kuo A."/>
            <person name="Liang C."/>
            <person name="Lipzen A."/>
            <person name="Lutzoni F."/>
            <person name="Magnuson J."/>
            <person name="Mondo S."/>
            <person name="Nolan M."/>
            <person name="Ohm R."/>
            <person name="Pangilinan J."/>
            <person name="Park H.-J."/>
            <person name="Ramirez L."/>
            <person name="Alfaro M."/>
            <person name="Sun H."/>
            <person name="Tritt A."/>
            <person name="Yoshinaga Y."/>
            <person name="Zwiers L.-H."/>
            <person name="Turgeon B."/>
            <person name="Goodwin S."/>
            <person name="Spatafora J."/>
            <person name="Crous P."/>
            <person name="Grigoriev I."/>
        </authorList>
    </citation>
    <scope>NUCLEOTIDE SEQUENCE</scope>
    <source>
        <strain evidence="9">CBS 473.64</strain>
    </source>
</reference>
<feature type="transmembrane region" description="Helical" evidence="7">
    <location>
        <begin position="85"/>
        <end position="105"/>
    </location>
</feature>
<dbReference type="Pfam" id="PF07690">
    <property type="entry name" value="MFS_1"/>
    <property type="match status" value="1"/>
</dbReference>
<feature type="transmembrane region" description="Helical" evidence="7">
    <location>
        <begin position="269"/>
        <end position="290"/>
    </location>
</feature>
<evidence type="ECO:0000313" key="10">
    <source>
        <dbReference type="Proteomes" id="UP000799753"/>
    </source>
</evidence>
<feature type="transmembrane region" description="Helical" evidence="7">
    <location>
        <begin position="311"/>
        <end position="332"/>
    </location>
</feature>
<evidence type="ECO:0000313" key="9">
    <source>
        <dbReference type="EMBL" id="KAF2644239.1"/>
    </source>
</evidence>
<dbReference type="AlphaFoldDB" id="A0A6A6S917"/>
<evidence type="ECO:0000256" key="4">
    <source>
        <dbReference type="ARBA" id="ARBA00022989"/>
    </source>
</evidence>
<dbReference type="PANTHER" id="PTHR23501:SF177">
    <property type="entry name" value="MAJOR FACILITATOR SUPERFAMILY (MFS) PROFILE DOMAIN-CONTAINING PROTEIN-RELATED"/>
    <property type="match status" value="1"/>
</dbReference>
<dbReference type="PANTHER" id="PTHR23501">
    <property type="entry name" value="MAJOR FACILITATOR SUPERFAMILY"/>
    <property type="match status" value="1"/>
</dbReference>
<organism evidence="9 10">
    <name type="scientific">Massarina eburnea CBS 473.64</name>
    <dbReference type="NCBI Taxonomy" id="1395130"/>
    <lineage>
        <taxon>Eukaryota</taxon>
        <taxon>Fungi</taxon>
        <taxon>Dikarya</taxon>
        <taxon>Ascomycota</taxon>
        <taxon>Pezizomycotina</taxon>
        <taxon>Dothideomycetes</taxon>
        <taxon>Pleosporomycetidae</taxon>
        <taxon>Pleosporales</taxon>
        <taxon>Massarineae</taxon>
        <taxon>Massarinaceae</taxon>
        <taxon>Massarina</taxon>
    </lineage>
</organism>
<feature type="transmembrane region" description="Helical" evidence="7">
    <location>
        <begin position="243"/>
        <end position="263"/>
    </location>
</feature>
<dbReference type="EMBL" id="MU006779">
    <property type="protein sequence ID" value="KAF2644239.1"/>
    <property type="molecule type" value="Genomic_DNA"/>
</dbReference>
<dbReference type="InterPro" id="IPR011701">
    <property type="entry name" value="MFS"/>
</dbReference>
<keyword evidence="5 7" id="KW-0472">Membrane</keyword>
<feature type="transmembrane region" description="Helical" evidence="7">
    <location>
        <begin position="112"/>
        <end position="132"/>
    </location>
</feature>
<dbReference type="OrthoDB" id="10021397at2759"/>
<name>A0A6A6S917_9PLEO</name>
<proteinExistence type="predicted"/>
<dbReference type="SUPFAM" id="SSF103473">
    <property type="entry name" value="MFS general substrate transporter"/>
    <property type="match status" value="1"/>
</dbReference>
<feature type="transmembrane region" description="Helical" evidence="7">
    <location>
        <begin position="513"/>
        <end position="533"/>
    </location>
</feature>
<gene>
    <name evidence="9" type="ORF">P280DRAFT_392255</name>
</gene>
<evidence type="ECO:0000256" key="5">
    <source>
        <dbReference type="ARBA" id="ARBA00023136"/>
    </source>
</evidence>
<evidence type="ECO:0000256" key="6">
    <source>
        <dbReference type="SAM" id="MobiDB-lite"/>
    </source>
</evidence>
<dbReference type="GO" id="GO:0022857">
    <property type="term" value="F:transmembrane transporter activity"/>
    <property type="evidence" value="ECO:0007669"/>
    <property type="project" value="InterPro"/>
</dbReference>
<feature type="transmembrane region" description="Helical" evidence="7">
    <location>
        <begin position="352"/>
        <end position="369"/>
    </location>
</feature>
<feature type="transmembrane region" description="Helical" evidence="7">
    <location>
        <begin position="376"/>
        <end position="397"/>
    </location>
</feature>
<evidence type="ECO:0000256" key="7">
    <source>
        <dbReference type="SAM" id="Phobius"/>
    </source>
</evidence>
<comment type="subcellular location">
    <subcellularLocation>
        <location evidence="1">Membrane</location>
        <topology evidence="1">Multi-pass membrane protein</topology>
    </subcellularLocation>
</comment>
<feature type="transmembrane region" description="Helical" evidence="7">
    <location>
        <begin position="30"/>
        <end position="46"/>
    </location>
</feature>
<feature type="transmembrane region" description="Helical" evidence="7">
    <location>
        <begin position="171"/>
        <end position="191"/>
    </location>
</feature>
<feature type="transmembrane region" description="Helical" evidence="7">
    <location>
        <begin position="53"/>
        <end position="73"/>
    </location>
</feature>